<dbReference type="InterPro" id="IPR013154">
    <property type="entry name" value="ADH-like_N"/>
</dbReference>
<comment type="cofactor">
    <cofactor evidence="1 5">
        <name>Zn(2+)</name>
        <dbReference type="ChEBI" id="CHEBI:29105"/>
    </cofactor>
</comment>
<dbReference type="InterPro" id="IPR036291">
    <property type="entry name" value="NAD(P)-bd_dom_sf"/>
</dbReference>
<proteinExistence type="inferred from homology"/>
<dbReference type="Proteomes" id="UP001445335">
    <property type="component" value="Unassembled WGS sequence"/>
</dbReference>
<evidence type="ECO:0000259" key="7">
    <source>
        <dbReference type="Pfam" id="PF00107"/>
    </source>
</evidence>
<evidence type="ECO:0000259" key="8">
    <source>
        <dbReference type="Pfam" id="PF08240"/>
    </source>
</evidence>
<feature type="domain" description="Alcohol dehydrogenase-like C-terminal" evidence="7">
    <location>
        <begin position="231"/>
        <end position="305"/>
    </location>
</feature>
<feature type="region of interest" description="Disordered" evidence="6">
    <location>
        <begin position="1"/>
        <end position="26"/>
    </location>
</feature>
<evidence type="ECO:0000256" key="4">
    <source>
        <dbReference type="ARBA" id="ARBA00023002"/>
    </source>
</evidence>
<dbReference type="GO" id="GO:0008270">
    <property type="term" value="F:zinc ion binding"/>
    <property type="evidence" value="ECO:0007669"/>
    <property type="project" value="InterPro"/>
</dbReference>
<dbReference type="AlphaFoldDB" id="A0AAW1S575"/>
<keyword evidence="4" id="KW-0560">Oxidoreductase</keyword>
<dbReference type="EMBL" id="JALJOU010000013">
    <property type="protein sequence ID" value="KAK9840581.1"/>
    <property type="molecule type" value="Genomic_DNA"/>
</dbReference>
<name>A0AAW1S575_9CHLO</name>
<accession>A0AAW1S575</accession>
<dbReference type="CDD" id="cd08283">
    <property type="entry name" value="FDH_like_1"/>
    <property type="match status" value="1"/>
</dbReference>
<comment type="similarity">
    <text evidence="5">Belongs to the zinc-containing alcohol dehydrogenase family.</text>
</comment>
<keyword evidence="10" id="KW-1185">Reference proteome</keyword>
<organism evidence="9 10">
    <name type="scientific">Elliptochloris bilobata</name>
    <dbReference type="NCBI Taxonomy" id="381761"/>
    <lineage>
        <taxon>Eukaryota</taxon>
        <taxon>Viridiplantae</taxon>
        <taxon>Chlorophyta</taxon>
        <taxon>core chlorophytes</taxon>
        <taxon>Trebouxiophyceae</taxon>
        <taxon>Trebouxiophyceae incertae sedis</taxon>
        <taxon>Elliptochloris clade</taxon>
        <taxon>Elliptochloris</taxon>
    </lineage>
</organism>
<evidence type="ECO:0000256" key="1">
    <source>
        <dbReference type="ARBA" id="ARBA00001947"/>
    </source>
</evidence>
<dbReference type="SUPFAM" id="SSF51735">
    <property type="entry name" value="NAD(P)-binding Rossmann-fold domains"/>
    <property type="match status" value="1"/>
</dbReference>
<evidence type="ECO:0000256" key="3">
    <source>
        <dbReference type="ARBA" id="ARBA00022833"/>
    </source>
</evidence>
<evidence type="ECO:0000256" key="6">
    <source>
        <dbReference type="SAM" id="MobiDB-lite"/>
    </source>
</evidence>
<dbReference type="Gene3D" id="3.90.180.10">
    <property type="entry name" value="Medium-chain alcohol dehydrogenases, catalytic domain"/>
    <property type="match status" value="1"/>
</dbReference>
<dbReference type="PANTHER" id="PTHR42813:SF1">
    <property type="entry name" value="DEHYDROGENASE, PUTATIVE (AFU_ORTHOLOGUE AFUA_5G03930)-RELATED"/>
    <property type="match status" value="1"/>
</dbReference>
<feature type="domain" description="Alcohol dehydrogenase-like N-terminal" evidence="8">
    <location>
        <begin position="61"/>
        <end position="192"/>
    </location>
</feature>
<evidence type="ECO:0000313" key="9">
    <source>
        <dbReference type="EMBL" id="KAK9840581.1"/>
    </source>
</evidence>
<sequence>MSGMPPARNVSARDDKSGAKAQPHVTISPKHDTNVQMLAAEWHGAKSIKVNSRPKVLVTDPDDVVLKVTSTCICGSDLHLYLGVMPGMHSGMSLGHEFMGIVESKGPNVKNVKAGDRVVSSFDIACGQCFFCEKGSYSACDTTNNSEVEGMLYGHKTAGFHGYSDLTGGWEGGQAEFARVPFGDMNLLKVPDNLTDDEVVLLSDVLPTAWHACELGFVGDGDIVAIWGAGPVGMLAAHCAKARGAARVILIDNVADRLSFAQAKIPGLEVIDFGKEKTLDALKRMTEHGPDVCIEAVGFHYCKTMLSRIQMALKLETDPSDTVNELTQSYPSEILNELIYSCRKAGRISIVGVYSGFTNGLNIGAFMEKGLCMRAGQTPVQKYWHALLKMIQEKKLDPTIVITHHMPLAEATRGYKIFNDKKEENGALVQKVVLRTPAAMA</sequence>
<dbReference type="SUPFAM" id="SSF50129">
    <property type="entry name" value="GroES-like"/>
    <property type="match status" value="1"/>
</dbReference>
<comment type="caution">
    <text evidence="9">The sequence shown here is derived from an EMBL/GenBank/DDBJ whole genome shotgun (WGS) entry which is preliminary data.</text>
</comment>
<evidence type="ECO:0000256" key="2">
    <source>
        <dbReference type="ARBA" id="ARBA00022723"/>
    </source>
</evidence>
<gene>
    <name evidence="9" type="ORF">WJX81_002855</name>
</gene>
<keyword evidence="2 5" id="KW-0479">Metal-binding</keyword>
<dbReference type="PROSITE" id="PS00059">
    <property type="entry name" value="ADH_ZINC"/>
    <property type="match status" value="1"/>
</dbReference>
<dbReference type="Pfam" id="PF08240">
    <property type="entry name" value="ADH_N"/>
    <property type="match status" value="1"/>
</dbReference>
<dbReference type="Gene3D" id="3.40.50.720">
    <property type="entry name" value="NAD(P)-binding Rossmann-like Domain"/>
    <property type="match status" value="1"/>
</dbReference>
<evidence type="ECO:0000256" key="5">
    <source>
        <dbReference type="RuleBase" id="RU361277"/>
    </source>
</evidence>
<dbReference type="InterPro" id="IPR013149">
    <property type="entry name" value="ADH-like_C"/>
</dbReference>
<reference evidence="9 10" key="1">
    <citation type="journal article" date="2024" name="Nat. Commun.">
        <title>Phylogenomics reveals the evolutionary origins of lichenization in chlorophyte algae.</title>
        <authorList>
            <person name="Puginier C."/>
            <person name="Libourel C."/>
            <person name="Otte J."/>
            <person name="Skaloud P."/>
            <person name="Haon M."/>
            <person name="Grisel S."/>
            <person name="Petersen M."/>
            <person name="Berrin J.G."/>
            <person name="Delaux P.M."/>
            <person name="Dal Grande F."/>
            <person name="Keller J."/>
        </authorList>
    </citation>
    <scope>NUCLEOTIDE SEQUENCE [LARGE SCALE GENOMIC DNA]</scope>
    <source>
        <strain evidence="9 10">SAG 245.80</strain>
    </source>
</reference>
<keyword evidence="3 5" id="KW-0862">Zinc</keyword>
<dbReference type="InterPro" id="IPR011032">
    <property type="entry name" value="GroES-like_sf"/>
</dbReference>
<dbReference type="PANTHER" id="PTHR42813">
    <property type="entry name" value="ZINC-TYPE ALCOHOL DEHYDROGENASE-LIKE"/>
    <property type="match status" value="1"/>
</dbReference>
<dbReference type="Pfam" id="PF00107">
    <property type="entry name" value="ADH_zinc_N"/>
    <property type="match status" value="1"/>
</dbReference>
<protein>
    <submittedName>
        <fullName evidence="9">Uncharacterized protein</fullName>
    </submittedName>
</protein>
<dbReference type="GO" id="GO:0016491">
    <property type="term" value="F:oxidoreductase activity"/>
    <property type="evidence" value="ECO:0007669"/>
    <property type="project" value="UniProtKB-KW"/>
</dbReference>
<dbReference type="InterPro" id="IPR002328">
    <property type="entry name" value="ADH_Zn_CS"/>
</dbReference>
<evidence type="ECO:0000313" key="10">
    <source>
        <dbReference type="Proteomes" id="UP001445335"/>
    </source>
</evidence>